<organism evidence="24 25">
    <name type="scientific">Flavobacterium urocaniciphilum</name>
    <dbReference type="NCBI Taxonomy" id="1299341"/>
    <lineage>
        <taxon>Bacteria</taxon>
        <taxon>Pseudomonadati</taxon>
        <taxon>Bacteroidota</taxon>
        <taxon>Flavobacteriia</taxon>
        <taxon>Flavobacteriales</taxon>
        <taxon>Flavobacteriaceae</taxon>
        <taxon>Flavobacterium</taxon>
    </lineage>
</organism>
<dbReference type="InterPro" id="IPR004101">
    <property type="entry name" value="Mur_ligase_C"/>
</dbReference>
<dbReference type="STRING" id="1299341.SAMN05444005_11052"/>
<dbReference type="InterPro" id="IPR018109">
    <property type="entry name" value="Folylpolyglutamate_synth_CS"/>
</dbReference>
<evidence type="ECO:0000259" key="23">
    <source>
        <dbReference type="Pfam" id="PF08245"/>
    </source>
</evidence>
<dbReference type="PANTHER" id="PTHR11136:SF0">
    <property type="entry name" value="DIHYDROFOLATE SYNTHETASE-RELATED"/>
    <property type="match status" value="1"/>
</dbReference>
<evidence type="ECO:0000256" key="1">
    <source>
        <dbReference type="ARBA" id="ARBA00001946"/>
    </source>
</evidence>
<keyword evidence="12" id="KW-0067">ATP-binding</keyword>
<dbReference type="NCBIfam" id="TIGR01499">
    <property type="entry name" value="folC"/>
    <property type="match status" value="1"/>
</dbReference>
<dbReference type="RefSeq" id="WP_091470266.1">
    <property type="nucleotide sequence ID" value="NZ_FOEI01000010.1"/>
</dbReference>
<keyword evidence="11" id="KW-0547">Nucleotide-binding</keyword>
<comment type="catalytic activity">
    <reaction evidence="21">
        <text>7,8-dihydropteroate + L-glutamate + ATP = 7,8-dihydrofolate + ADP + phosphate + H(+)</text>
        <dbReference type="Rhea" id="RHEA:23584"/>
        <dbReference type="ChEBI" id="CHEBI:15378"/>
        <dbReference type="ChEBI" id="CHEBI:17839"/>
        <dbReference type="ChEBI" id="CHEBI:29985"/>
        <dbReference type="ChEBI" id="CHEBI:30616"/>
        <dbReference type="ChEBI" id="CHEBI:43474"/>
        <dbReference type="ChEBI" id="CHEBI:57451"/>
        <dbReference type="ChEBI" id="CHEBI:456216"/>
        <dbReference type="EC" id="6.3.2.12"/>
    </reaction>
</comment>
<evidence type="ECO:0000256" key="3">
    <source>
        <dbReference type="ARBA" id="ARBA00004799"/>
    </source>
</evidence>
<evidence type="ECO:0000256" key="15">
    <source>
        <dbReference type="ARBA" id="ARBA00030048"/>
    </source>
</evidence>
<comment type="similarity">
    <text evidence="5">Belongs to the folylpolyglutamate synthase family.</text>
</comment>
<dbReference type="InterPro" id="IPR001645">
    <property type="entry name" value="Folylpolyglutamate_synth"/>
</dbReference>
<dbReference type="GO" id="GO:0046872">
    <property type="term" value="F:metal ion binding"/>
    <property type="evidence" value="ECO:0007669"/>
    <property type="project" value="UniProtKB-KW"/>
</dbReference>
<comment type="catalytic activity">
    <reaction evidence="19">
        <text>10-formyltetrahydrofolyl-(gamma-L-Glu)(n) + L-glutamate + ATP = 10-formyltetrahydrofolyl-(gamma-L-Glu)(n+1) + ADP + phosphate + H(+)</text>
        <dbReference type="Rhea" id="RHEA:51904"/>
        <dbReference type="Rhea" id="RHEA-COMP:13088"/>
        <dbReference type="Rhea" id="RHEA-COMP:14300"/>
        <dbReference type="ChEBI" id="CHEBI:15378"/>
        <dbReference type="ChEBI" id="CHEBI:29985"/>
        <dbReference type="ChEBI" id="CHEBI:30616"/>
        <dbReference type="ChEBI" id="CHEBI:43474"/>
        <dbReference type="ChEBI" id="CHEBI:134413"/>
        <dbReference type="ChEBI" id="CHEBI:456216"/>
        <dbReference type="EC" id="6.3.2.17"/>
    </reaction>
</comment>
<evidence type="ECO:0000256" key="11">
    <source>
        <dbReference type="ARBA" id="ARBA00022741"/>
    </source>
</evidence>
<dbReference type="Gene3D" id="3.90.190.20">
    <property type="entry name" value="Mur ligase, C-terminal domain"/>
    <property type="match status" value="1"/>
</dbReference>
<evidence type="ECO:0000256" key="21">
    <source>
        <dbReference type="ARBA" id="ARBA00049161"/>
    </source>
</evidence>
<evidence type="ECO:0000256" key="5">
    <source>
        <dbReference type="ARBA" id="ARBA00008276"/>
    </source>
</evidence>
<comment type="pathway">
    <text evidence="4">Cofactor biosynthesis; tetrahydrofolylpolyglutamate biosynthesis.</text>
</comment>
<proteinExistence type="inferred from homology"/>
<dbReference type="SUPFAM" id="SSF53244">
    <property type="entry name" value="MurD-like peptide ligases, peptide-binding domain"/>
    <property type="match status" value="1"/>
</dbReference>
<keyword evidence="9" id="KW-0436">Ligase</keyword>
<dbReference type="SUPFAM" id="SSF53623">
    <property type="entry name" value="MurD-like peptide ligases, catalytic domain"/>
    <property type="match status" value="1"/>
</dbReference>
<comment type="catalytic activity">
    <reaction evidence="18">
        <text>(6S)-5,6,7,8-tetrahydrofolyl-(gamma-L-Glu)(n) + L-glutamate + ATP = (6S)-5,6,7,8-tetrahydrofolyl-(gamma-L-Glu)(n+1) + ADP + phosphate + H(+)</text>
        <dbReference type="Rhea" id="RHEA:10580"/>
        <dbReference type="Rhea" id="RHEA-COMP:14738"/>
        <dbReference type="Rhea" id="RHEA-COMP:14740"/>
        <dbReference type="ChEBI" id="CHEBI:15378"/>
        <dbReference type="ChEBI" id="CHEBI:29985"/>
        <dbReference type="ChEBI" id="CHEBI:30616"/>
        <dbReference type="ChEBI" id="CHEBI:43474"/>
        <dbReference type="ChEBI" id="CHEBI:141005"/>
        <dbReference type="ChEBI" id="CHEBI:456216"/>
        <dbReference type="EC" id="6.3.2.17"/>
    </reaction>
</comment>
<dbReference type="EC" id="6.3.2.12" evidence="6"/>
<dbReference type="GO" id="GO:0005737">
    <property type="term" value="C:cytoplasm"/>
    <property type="evidence" value="ECO:0007669"/>
    <property type="project" value="TreeGrafter"/>
</dbReference>
<feature type="domain" description="Mur ligase central" evidence="23">
    <location>
        <begin position="51"/>
        <end position="227"/>
    </location>
</feature>
<evidence type="ECO:0000256" key="17">
    <source>
        <dbReference type="ARBA" id="ARBA00032510"/>
    </source>
</evidence>
<feature type="domain" description="Mur ligase C-terminal" evidence="22">
    <location>
        <begin position="279"/>
        <end position="396"/>
    </location>
</feature>
<accession>A0A1H9E7Z4</accession>
<sequence>MTYKETINWLFNQLPMFQNVGASAYKKDLTNTLLLVNHLENPQHNFKSIHVAGTNGKGSTSSMIASVLMEAGYKVGLYTSPHLKDFRERITINGKQISREYVKKFVSNNKTFFESTQLSFFEMTVGLAFQYFSDKKVDIAIIEVGMGGRLDSTNVISPLLSIITNIGKDHTQFLGDTLEKIAFEKAGIIKPNIPVVIGEYTSETKPVFLEIAQKNNSEIHFAQDKKHPDYPCGLLGDYQIKNKKTVIEAFRNLKSDLIVTEENIKNGILNVVSNTNLQGRWQILNEKPKVICDTAHNAHGLEIVMNQLKKEKFNQLHIVLGVVNDKDLDSVLPLFPKNAKYYFCKPKIQRGLDAKILKANASEFELKGNIFKSVSIAYKSALKNCTEKDLIYIGGSTFVVAEII</sequence>
<reference evidence="24 25" key="1">
    <citation type="submission" date="2016-10" db="EMBL/GenBank/DDBJ databases">
        <authorList>
            <person name="de Groot N.N."/>
        </authorList>
    </citation>
    <scope>NUCLEOTIDE SEQUENCE [LARGE SCALE GENOMIC DNA]</scope>
    <source>
        <strain evidence="24 25">DSM 27078</strain>
    </source>
</reference>
<dbReference type="PROSITE" id="PS01011">
    <property type="entry name" value="FOLYLPOLYGLU_SYNT_1"/>
    <property type="match status" value="1"/>
</dbReference>
<evidence type="ECO:0000256" key="9">
    <source>
        <dbReference type="ARBA" id="ARBA00022598"/>
    </source>
</evidence>
<dbReference type="PIRSF" id="PIRSF001563">
    <property type="entry name" value="Folylpolyglu_synth"/>
    <property type="match status" value="1"/>
</dbReference>
<dbReference type="EC" id="6.3.2.17" evidence="7"/>
<evidence type="ECO:0000256" key="18">
    <source>
        <dbReference type="ARBA" id="ARBA00047493"/>
    </source>
</evidence>
<evidence type="ECO:0000256" key="13">
    <source>
        <dbReference type="ARBA" id="ARBA00022842"/>
    </source>
</evidence>
<name>A0A1H9E7Z4_9FLAO</name>
<evidence type="ECO:0000256" key="8">
    <source>
        <dbReference type="ARBA" id="ARBA00019357"/>
    </source>
</evidence>
<dbReference type="Pfam" id="PF08245">
    <property type="entry name" value="Mur_ligase_M"/>
    <property type="match status" value="1"/>
</dbReference>
<evidence type="ECO:0000313" key="24">
    <source>
        <dbReference type="EMBL" id="SEQ21874.1"/>
    </source>
</evidence>
<dbReference type="InterPro" id="IPR036615">
    <property type="entry name" value="Mur_ligase_C_dom_sf"/>
</dbReference>
<dbReference type="Gene3D" id="3.40.1190.10">
    <property type="entry name" value="Mur-like, catalytic domain"/>
    <property type="match status" value="1"/>
</dbReference>
<dbReference type="GO" id="GO:0008841">
    <property type="term" value="F:dihydrofolate synthase activity"/>
    <property type="evidence" value="ECO:0007669"/>
    <property type="project" value="UniProtKB-EC"/>
</dbReference>
<keyword evidence="14" id="KW-0289">Folate biosynthesis</keyword>
<evidence type="ECO:0000256" key="7">
    <source>
        <dbReference type="ARBA" id="ARBA00013025"/>
    </source>
</evidence>
<evidence type="ECO:0000256" key="20">
    <source>
        <dbReference type="ARBA" id="ARBA00049035"/>
    </source>
</evidence>
<evidence type="ECO:0000313" key="25">
    <source>
        <dbReference type="Proteomes" id="UP000198648"/>
    </source>
</evidence>
<dbReference type="Pfam" id="PF02875">
    <property type="entry name" value="Mur_ligase_C"/>
    <property type="match status" value="1"/>
</dbReference>
<comment type="pathway">
    <text evidence="3">Cofactor biosynthesis; tetrahydrofolate biosynthesis; 7,8-dihydrofolate from 2-amino-4-hydroxy-6-hydroxymethyl-7,8-dihydropteridine diphosphate and 4-aminobenzoate: step 2/2.</text>
</comment>
<dbReference type="AlphaFoldDB" id="A0A1H9E7Z4"/>
<dbReference type="InterPro" id="IPR013221">
    <property type="entry name" value="Mur_ligase_cen"/>
</dbReference>
<gene>
    <name evidence="24" type="ORF">SAMN05444005_11052</name>
</gene>
<keyword evidence="10" id="KW-0479">Metal-binding</keyword>
<comment type="function">
    <text evidence="2">Functions in two distinct reactions of the de novo folate biosynthetic pathway. Catalyzes the addition of a glutamate residue to dihydropteroate (7,8-dihydropteroate or H2Pte) to form dihydrofolate (7,8-dihydrofolate monoglutamate or H2Pte-Glu). Also catalyzes successive additions of L-glutamate to tetrahydrofolate or 10-formyltetrahydrofolate or 5,10-methylenetetrahydrofolate, leading to folylpolyglutamate derivatives.</text>
</comment>
<evidence type="ECO:0000256" key="12">
    <source>
        <dbReference type="ARBA" id="ARBA00022840"/>
    </source>
</evidence>
<keyword evidence="13" id="KW-0460">Magnesium</keyword>
<evidence type="ECO:0000256" key="10">
    <source>
        <dbReference type="ARBA" id="ARBA00022723"/>
    </source>
</evidence>
<evidence type="ECO:0000256" key="14">
    <source>
        <dbReference type="ARBA" id="ARBA00022909"/>
    </source>
</evidence>
<dbReference type="GO" id="GO:0046656">
    <property type="term" value="P:folic acid biosynthetic process"/>
    <property type="evidence" value="ECO:0007669"/>
    <property type="project" value="UniProtKB-KW"/>
</dbReference>
<dbReference type="Proteomes" id="UP000198648">
    <property type="component" value="Unassembled WGS sequence"/>
</dbReference>
<dbReference type="PROSITE" id="PS01012">
    <property type="entry name" value="FOLYLPOLYGLU_SYNT_2"/>
    <property type="match status" value="1"/>
</dbReference>
<dbReference type="GO" id="GO:0004326">
    <property type="term" value="F:tetrahydrofolylpolyglutamate synthase activity"/>
    <property type="evidence" value="ECO:0007669"/>
    <property type="project" value="UniProtKB-EC"/>
</dbReference>
<evidence type="ECO:0000259" key="22">
    <source>
        <dbReference type="Pfam" id="PF02875"/>
    </source>
</evidence>
<keyword evidence="25" id="KW-1185">Reference proteome</keyword>
<dbReference type="InterPro" id="IPR036565">
    <property type="entry name" value="Mur-like_cat_sf"/>
</dbReference>
<evidence type="ECO:0000256" key="2">
    <source>
        <dbReference type="ARBA" id="ARBA00002714"/>
    </source>
</evidence>
<evidence type="ECO:0000256" key="4">
    <source>
        <dbReference type="ARBA" id="ARBA00005150"/>
    </source>
</evidence>
<dbReference type="EMBL" id="FOEI01000010">
    <property type="protein sequence ID" value="SEQ21874.1"/>
    <property type="molecule type" value="Genomic_DNA"/>
</dbReference>
<comment type="cofactor">
    <cofactor evidence="1">
        <name>Mg(2+)</name>
        <dbReference type="ChEBI" id="CHEBI:18420"/>
    </cofactor>
</comment>
<evidence type="ECO:0000256" key="6">
    <source>
        <dbReference type="ARBA" id="ARBA00013023"/>
    </source>
</evidence>
<evidence type="ECO:0000256" key="16">
    <source>
        <dbReference type="ARBA" id="ARBA00030592"/>
    </source>
</evidence>
<evidence type="ECO:0000256" key="19">
    <source>
        <dbReference type="ARBA" id="ARBA00047808"/>
    </source>
</evidence>
<dbReference type="FunFam" id="3.40.1190.10:FF:000011">
    <property type="entry name" value="Folylpolyglutamate synthase/dihydrofolate synthase"/>
    <property type="match status" value="1"/>
</dbReference>
<protein>
    <recommendedName>
        <fullName evidence="8">Dihydrofolate synthase/folylpolyglutamate synthase</fullName>
        <ecNumber evidence="6">6.3.2.12</ecNumber>
        <ecNumber evidence="7">6.3.2.17</ecNumber>
    </recommendedName>
    <alternativeName>
        <fullName evidence="17">Folylpoly-gamma-glutamate synthetase-dihydrofolate synthetase</fullName>
    </alternativeName>
    <alternativeName>
        <fullName evidence="15">Folylpolyglutamate synthetase</fullName>
    </alternativeName>
    <alternativeName>
        <fullName evidence="16">Tetrahydrofolylpolyglutamate synthase</fullName>
    </alternativeName>
</protein>
<dbReference type="OrthoDB" id="9809356at2"/>
<comment type="catalytic activity">
    <reaction evidence="20">
        <text>(6R)-5,10-methylenetetrahydrofolyl-(gamma-L-Glu)(n) + L-glutamate + ATP = (6R)-5,10-methylenetetrahydrofolyl-(gamma-L-Glu)(n+1) + ADP + phosphate + H(+)</text>
        <dbReference type="Rhea" id="RHEA:51912"/>
        <dbReference type="Rhea" id="RHEA-COMP:13257"/>
        <dbReference type="Rhea" id="RHEA-COMP:13258"/>
        <dbReference type="ChEBI" id="CHEBI:15378"/>
        <dbReference type="ChEBI" id="CHEBI:29985"/>
        <dbReference type="ChEBI" id="CHEBI:30616"/>
        <dbReference type="ChEBI" id="CHEBI:43474"/>
        <dbReference type="ChEBI" id="CHEBI:136572"/>
        <dbReference type="ChEBI" id="CHEBI:456216"/>
        <dbReference type="EC" id="6.3.2.17"/>
    </reaction>
</comment>
<dbReference type="GO" id="GO:0005524">
    <property type="term" value="F:ATP binding"/>
    <property type="evidence" value="ECO:0007669"/>
    <property type="project" value="UniProtKB-KW"/>
</dbReference>
<dbReference type="PANTHER" id="PTHR11136">
    <property type="entry name" value="FOLYLPOLYGLUTAMATE SYNTHASE-RELATED"/>
    <property type="match status" value="1"/>
</dbReference>